<keyword evidence="4" id="KW-1185">Reference proteome</keyword>
<evidence type="ECO:0000256" key="1">
    <source>
        <dbReference type="SAM" id="MobiDB-lite"/>
    </source>
</evidence>
<name>T0HCH4_9SPHN</name>
<sequence length="266" mass="27817">MIVPPPVAPVPAPAEAQPMVQPTAPVEERIAAARAAAEQEAAESAPAPAATRESRVSRATPVQTPAAAPVAEQRATPPAPAPATTVPVRSVSAAEPAPAVVPPAATDRVAEESAVTTDWTLPAALGAGALLLLGLGAAAFMRRRRAAVSEPEADLPLHAPEPVVAPAAPAVRSPLAQPMPSATAHGDLAAMVAAPPSAENPFRTRHNRMRRARFLLAQQENRANMHRPAQIAPVPPQTIHTEPQMQTVYRMGGDRSRRMSFRPQTR</sequence>
<feature type="transmembrane region" description="Helical" evidence="2">
    <location>
        <begin position="119"/>
        <end position="140"/>
    </location>
</feature>
<dbReference type="Proteomes" id="UP000015525">
    <property type="component" value="Unassembled WGS sequence"/>
</dbReference>
<organism evidence="3 4">
    <name type="scientific">Sphingobium quisquiliarum P25</name>
    <dbReference type="NCBI Taxonomy" id="1329909"/>
    <lineage>
        <taxon>Bacteria</taxon>
        <taxon>Pseudomonadati</taxon>
        <taxon>Pseudomonadota</taxon>
        <taxon>Alphaproteobacteria</taxon>
        <taxon>Sphingomonadales</taxon>
        <taxon>Sphingomonadaceae</taxon>
        <taxon>Sphingobium</taxon>
    </lineage>
</organism>
<feature type="compositionally biased region" description="Pro residues" evidence="1">
    <location>
        <begin position="1"/>
        <end position="12"/>
    </location>
</feature>
<accession>T0HCH4</accession>
<keyword evidence="2" id="KW-0472">Membrane</keyword>
<gene>
    <name evidence="3" type="ORF">L288_05205</name>
</gene>
<evidence type="ECO:0000256" key="2">
    <source>
        <dbReference type="SAM" id="Phobius"/>
    </source>
</evidence>
<comment type="caution">
    <text evidence="3">The sequence shown here is derived from an EMBL/GenBank/DDBJ whole genome shotgun (WGS) entry which is preliminary data.</text>
</comment>
<feature type="compositionally biased region" description="Low complexity" evidence="1">
    <location>
        <begin position="32"/>
        <end position="51"/>
    </location>
</feature>
<evidence type="ECO:0000313" key="3">
    <source>
        <dbReference type="EMBL" id="EQB09808.1"/>
    </source>
</evidence>
<dbReference type="EMBL" id="ATHO01000045">
    <property type="protein sequence ID" value="EQB09808.1"/>
    <property type="molecule type" value="Genomic_DNA"/>
</dbReference>
<feature type="compositionally biased region" description="Low complexity" evidence="1">
    <location>
        <begin position="13"/>
        <end position="25"/>
    </location>
</feature>
<feature type="compositionally biased region" description="Low complexity" evidence="1">
    <location>
        <begin position="59"/>
        <end position="71"/>
    </location>
</feature>
<dbReference type="AlphaFoldDB" id="T0HCH4"/>
<keyword evidence="2" id="KW-1133">Transmembrane helix</keyword>
<protein>
    <submittedName>
        <fullName evidence="3">Uncharacterized protein</fullName>
    </submittedName>
</protein>
<proteinExistence type="predicted"/>
<dbReference type="PATRIC" id="fig|1329909.3.peg.996"/>
<evidence type="ECO:0000313" key="4">
    <source>
        <dbReference type="Proteomes" id="UP000015525"/>
    </source>
</evidence>
<reference evidence="3 4" key="1">
    <citation type="journal article" date="2013" name="Genome Announc.">
        <title>Draft Genome Sequence of Sphingobium quisquiliarum Strain P25T, a Novel Hexachlorocyclohexane (HCH)-Degrading Bacterium Isolated from an HCH Dumpsite.</title>
        <authorList>
            <person name="Kumar Singh A."/>
            <person name="Sangwan N."/>
            <person name="Sharma A."/>
            <person name="Gupta V."/>
            <person name="Khurana J.P."/>
            <person name="Lal R."/>
        </authorList>
    </citation>
    <scope>NUCLEOTIDE SEQUENCE [LARGE SCALE GENOMIC DNA]</scope>
    <source>
        <strain evidence="3 4">P25</strain>
    </source>
</reference>
<feature type="region of interest" description="Disordered" evidence="1">
    <location>
        <begin position="1"/>
        <end position="90"/>
    </location>
</feature>
<keyword evidence="2" id="KW-0812">Transmembrane</keyword>